<dbReference type="EMBL" id="ATMH01002015">
    <property type="protein sequence ID" value="EPY33751.1"/>
    <property type="molecule type" value="Genomic_DNA"/>
</dbReference>
<comment type="caution">
    <text evidence="2">The sequence shown here is derived from an EMBL/GenBank/DDBJ whole genome shotgun (WGS) entry which is preliminary data.</text>
</comment>
<dbReference type="OrthoDB" id="267284at2759"/>
<protein>
    <submittedName>
        <fullName evidence="2">Transmembrane protein 222</fullName>
    </submittedName>
</protein>
<keyword evidence="3" id="KW-1185">Reference proteome</keyword>
<feature type="region of interest" description="Disordered" evidence="1">
    <location>
        <begin position="1"/>
        <end position="21"/>
    </location>
</feature>
<keyword evidence="2" id="KW-0812">Transmembrane</keyword>
<dbReference type="Pfam" id="PF05608">
    <property type="entry name" value="RTE1"/>
    <property type="match status" value="1"/>
</dbReference>
<accession>S9W328</accession>
<gene>
    <name evidence="2" type="ORF">STCU_02015</name>
</gene>
<keyword evidence="2" id="KW-0472">Membrane</keyword>
<proteinExistence type="predicted"/>
<dbReference type="AlphaFoldDB" id="S9W328"/>
<sequence length="203" mass="23316">MKQSAATSLRPKHKMANTADGPLLPPHIDTEHEHYPFCIVWAPIPILTWILPFVGHIGICDSKGRIYDFQGSYSIGNDRMLFGNPVKYWDVSKTFVPTFYQLSESDRTTPENVALVKKEMEDYDVAVARAVRHFRKTQLYNFFSNNCHAFVASASNEQHFATKQMNTFTICLGMLLHGRYVSWKHFLKAHLATIILLLIVIWI</sequence>
<dbReference type="PANTHER" id="PTHR20921">
    <property type="entry name" value="TRANSMEMBRANE PROTEIN 222"/>
    <property type="match status" value="1"/>
</dbReference>
<dbReference type="InterPro" id="IPR008496">
    <property type="entry name" value="TMEM222/RTE1"/>
</dbReference>
<evidence type="ECO:0000313" key="2">
    <source>
        <dbReference type="EMBL" id="EPY33751.1"/>
    </source>
</evidence>
<dbReference type="PANTHER" id="PTHR20921:SF0">
    <property type="entry name" value="TRANSMEMBRANE PROTEIN 222"/>
    <property type="match status" value="1"/>
</dbReference>
<evidence type="ECO:0000313" key="3">
    <source>
        <dbReference type="Proteomes" id="UP000015354"/>
    </source>
</evidence>
<organism evidence="2 3">
    <name type="scientific">Strigomonas culicis</name>
    <dbReference type="NCBI Taxonomy" id="28005"/>
    <lineage>
        <taxon>Eukaryota</taxon>
        <taxon>Discoba</taxon>
        <taxon>Euglenozoa</taxon>
        <taxon>Kinetoplastea</taxon>
        <taxon>Metakinetoplastina</taxon>
        <taxon>Trypanosomatida</taxon>
        <taxon>Trypanosomatidae</taxon>
        <taxon>Strigomonadinae</taxon>
        <taxon>Strigomonas</taxon>
    </lineage>
</organism>
<dbReference type="Proteomes" id="UP000015354">
    <property type="component" value="Unassembled WGS sequence"/>
</dbReference>
<evidence type="ECO:0000256" key="1">
    <source>
        <dbReference type="SAM" id="MobiDB-lite"/>
    </source>
</evidence>
<reference evidence="2 3" key="1">
    <citation type="journal article" date="2013" name="PLoS ONE">
        <title>Predicting the Proteins of Angomonas deanei, Strigomonas culicis and Their Respective Endosymbionts Reveals New Aspects of the Trypanosomatidae Family.</title>
        <authorList>
            <person name="Motta M.C."/>
            <person name="Martins A.C."/>
            <person name="de Souza S.S."/>
            <person name="Catta-Preta C.M."/>
            <person name="Silva R."/>
            <person name="Klein C.C."/>
            <person name="de Almeida L.G."/>
            <person name="de Lima Cunha O."/>
            <person name="Ciapina L.P."/>
            <person name="Brocchi M."/>
            <person name="Colabardini A.C."/>
            <person name="de Araujo Lima B."/>
            <person name="Machado C.R."/>
            <person name="de Almeida Soares C.M."/>
            <person name="Probst C.M."/>
            <person name="de Menezes C.B."/>
            <person name="Thompson C.E."/>
            <person name="Bartholomeu D.C."/>
            <person name="Gradia D.F."/>
            <person name="Pavoni D.P."/>
            <person name="Grisard E.C."/>
            <person name="Fantinatti-Garboggini F."/>
            <person name="Marchini F.K."/>
            <person name="Rodrigues-Luiz G.F."/>
            <person name="Wagner G."/>
            <person name="Goldman G.H."/>
            <person name="Fietto J.L."/>
            <person name="Elias M.C."/>
            <person name="Goldman M.H."/>
            <person name="Sagot M.F."/>
            <person name="Pereira M."/>
            <person name="Stoco P.H."/>
            <person name="de Mendonca-Neto R.P."/>
            <person name="Teixeira S.M."/>
            <person name="Maciel T.E."/>
            <person name="de Oliveira Mendes T.A."/>
            <person name="Urmenyi T.P."/>
            <person name="de Souza W."/>
            <person name="Schenkman S."/>
            <person name="de Vasconcelos A.T."/>
        </authorList>
    </citation>
    <scope>NUCLEOTIDE SEQUENCE [LARGE SCALE GENOMIC DNA]</scope>
</reference>
<name>S9W328_9TRYP</name>